<feature type="region of interest" description="Disordered" evidence="1">
    <location>
        <begin position="1"/>
        <end position="49"/>
    </location>
</feature>
<reference evidence="4" key="2">
    <citation type="journal article" date="2018" name="BMC Genomics">
        <title>A manually annotated Actinidia chinensis var. chinensis (kiwifruit) genome highlights the challenges associated with draft genomes and gene prediction in plants.</title>
        <authorList>
            <person name="Pilkington S.M."/>
            <person name="Crowhurst R."/>
            <person name="Hilario E."/>
            <person name="Nardozza S."/>
            <person name="Fraser L."/>
            <person name="Peng Y."/>
            <person name="Gunaseelan K."/>
            <person name="Simpson R."/>
            <person name="Tahir J."/>
            <person name="Deroles S.C."/>
            <person name="Templeton K."/>
            <person name="Luo Z."/>
            <person name="Davy M."/>
            <person name="Cheng C."/>
            <person name="McNeilage M."/>
            <person name="Scaglione D."/>
            <person name="Liu Y."/>
            <person name="Zhang Q."/>
            <person name="Datson P."/>
            <person name="De Silva N."/>
            <person name="Gardiner S.E."/>
            <person name="Bassett H."/>
            <person name="Chagne D."/>
            <person name="McCallum J."/>
            <person name="Dzierzon H."/>
            <person name="Deng C."/>
            <person name="Wang Y.Y."/>
            <person name="Barron L."/>
            <person name="Manako K."/>
            <person name="Bowen J."/>
            <person name="Foster T.M."/>
            <person name="Erridge Z.A."/>
            <person name="Tiffin H."/>
            <person name="Waite C.N."/>
            <person name="Davies K.M."/>
            <person name="Grierson E.P."/>
            <person name="Laing W.A."/>
            <person name="Kirk R."/>
            <person name="Chen X."/>
            <person name="Wood M."/>
            <person name="Montefiori M."/>
            <person name="Brummell D.A."/>
            <person name="Schwinn K.E."/>
            <person name="Catanach A."/>
            <person name="Fullerton C."/>
            <person name="Li D."/>
            <person name="Meiyalaghan S."/>
            <person name="Nieuwenhuizen N."/>
            <person name="Read N."/>
            <person name="Prakash R."/>
            <person name="Hunter D."/>
            <person name="Zhang H."/>
            <person name="McKenzie M."/>
            <person name="Knabel M."/>
            <person name="Harris A."/>
            <person name="Allan A.C."/>
            <person name="Gleave A."/>
            <person name="Chen A."/>
            <person name="Janssen B.J."/>
            <person name="Plunkett B."/>
            <person name="Ampomah-Dwamena C."/>
            <person name="Voogd C."/>
            <person name="Leif D."/>
            <person name="Lafferty D."/>
            <person name="Souleyre E.J.F."/>
            <person name="Varkonyi-Gasic E."/>
            <person name="Gambi F."/>
            <person name="Hanley J."/>
            <person name="Yao J.L."/>
            <person name="Cheung J."/>
            <person name="David K.M."/>
            <person name="Warren B."/>
            <person name="Marsh K."/>
            <person name="Snowden K.C."/>
            <person name="Lin-Wang K."/>
            <person name="Brian L."/>
            <person name="Martinez-Sanchez M."/>
            <person name="Wang M."/>
            <person name="Ileperuma N."/>
            <person name="Macnee N."/>
            <person name="Campin R."/>
            <person name="McAtee P."/>
            <person name="Drummond R.S.M."/>
            <person name="Espley R.V."/>
            <person name="Ireland H.S."/>
            <person name="Wu R."/>
            <person name="Atkinson R.G."/>
            <person name="Karunairetnam S."/>
            <person name="Bulley S."/>
            <person name="Chunkath S."/>
            <person name="Hanley Z."/>
            <person name="Storey R."/>
            <person name="Thrimawithana A.H."/>
            <person name="Thomson S."/>
            <person name="David C."/>
            <person name="Testolin R."/>
            <person name="Huang H."/>
            <person name="Hellens R.P."/>
            <person name="Schaffer R.J."/>
        </authorList>
    </citation>
    <scope>NUCLEOTIDE SEQUENCE [LARGE SCALE GENOMIC DNA]</scope>
    <source>
        <strain evidence="4">cv. Red5</strain>
    </source>
</reference>
<organism evidence="3 4">
    <name type="scientific">Actinidia chinensis var. chinensis</name>
    <name type="common">Chinese soft-hair kiwi</name>
    <dbReference type="NCBI Taxonomy" id="1590841"/>
    <lineage>
        <taxon>Eukaryota</taxon>
        <taxon>Viridiplantae</taxon>
        <taxon>Streptophyta</taxon>
        <taxon>Embryophyta</taxon>
        <taxon>Tracheophyta</taxon>
        <taxon>Spermatophyta</taxon>
        <taxon>Magnoliopsida</taxon>
        <taxon>eudicotyledons</taxon>
        <taxon>Gunneridae</taxon>
        <taxon>Pentapetalae</taxon>
        <taxon>asterids</taxon>
        <taxon>Ericales</taxon>
        <taxon>Actinidiaceae</taxon>
        <taxon>Actinidia</taxon>
    </lineage>
</organism>
<dbReference type="STRING" id="1590841.A0A2R6R0D0"/>
<evidence type="ECO:0000256" key="1">
    <source>
        <dbReference type="SAM" id="MobiDB-lite"/>
    </source>
</evidence>
<dbReference type="Pfam" id="PF14438">
    <property type="entry name" value="SM-ATX"/>
    <property type="match status" value="1"/>
</dbReference>
<dbReference type="GO" id="GO:0003729">
    <property type="term" value="F:mRNA binding"/>
    <property type="evidence" value="ECO:0007669"/>
    <property type="project" value="TreeGrafter"/>
</dbReference>
<feature type="compositionally biased region" description="Polar residues" evidence="1">
    <location>
        <begin position="34"/>
        <end position="43"/>
    </location>
</feature>
<dbReference type="Proteomes" id="UP000241394">
    <property type="component" value="Chromosome LG11"/>
</dbReference>
<proteinExistence type="predicted"/>
<protein>
    <submittedName>
        <fullName evidence="3">Polyadenylate-binding protein</fullName>
    </submittedName>
</protein>
<name>A0A2R6R0D0_ACTCC</name>
<dbReference type="EMBL" id="NKQK01000011">
    <property type="protein sequence ID" value="PSS18091.1"/>
    <property type="molecule type" value="Genomic_DNA"/>
</dbReference>
<reference evidence="3 4" key="1">
    <citation type="submission" date="2017-07" db="EMBL/GenBank/DDBJ databases">
        <title>An improved, manually edited Actinidia chinensis var. chinensis (kiwifruit) genome highlights the challenges associated with draft genomes and gene prediction in plants.</title>
        <authorList>
            <person name="Pilkington S."/>
            <person name="Crowhurst R."/>
            <person name="Hilario E."/>
            <person name="Nardozza S."/>
            <person name="Fraser L."/>
            <person name="Peng Y."/>
            <person name="Gunaseelan K."/>
            <person name="Simpson R."/>
            <person name="Tahir J."/>
            <person name="Deroles S."/>
            <person name="Templeton K."/>
            <person name="Luo Z."/>
            <person name="Davy M."/>
            <person name="Cheng C."/>
            <person name="Mcneilage M."/>
            <person name="Scaglione D."/>
            <person name="Liu Y."/>
            <person name="Zhang Q."/>
            <person name="Datson P."/>
            <person name="De Silva N."/>
            <person name="Gardiner S."/>
            <person name="Bassett H."/>
            <person name="Chagne D."/>
            <person name="Mccallum J."/>
            <person name="Dzierzon H."/>
            <person name="Deng C."/>
            <person name="Wang Y.-Y."/>
            <person name="Barron N."/>
            <person name="Manako K."/>
            <person name="Bowen J."/>
            <person name="Foster T."/>
            <person name="Erridge Z."/>
            <person name="Tiffin H."/>
            <person name="Waite C."/>
            <person name="Davies K."/>
            <person name="Grierson E."/>
            <person name="Laing W."/>
            <person name="Kirk R."/>
            <person name="Chen X."/>
            <person name="Wood M."/>
            <person name="Montefiori M."/>
            <person name="Brummell D."/>
            <person name="Schwinn K."/>
            <person name="Catanach A."/>
            <person name="Fullerton C."/>
            <person name="Li D."/>
            <person name="Meiyalaghan S."/>
            <person name="Nieuwenhuizen N."/>
            <person name="Read N."/>
            <person name="Prakash R."/>
            <person name="Hunter D."/>
            <person name="Zhang H."/>
            <person name="Mckenzie M."/>
            <person name="Knabel M."/>
            <person name="Harris A."/>
            <person name="Allan A."/>
            <person name="Chen A."/>
            <person name="Janssen B."/>
            <person name="Plunkett B."/>
            <person name="Dwamena C."/>
            <person name="Voogd C."/>
            <person name="Leif D."/>
            <person name="Lafferty D."/>
            <person name="Souleyre E."/>
            <person name="Varkonyi-Gasic E."/>
            <person name="Gambi F."/>
            <person name="Hanley J."/>
            <person name="Yao J.-L."/>
            <person name="Cheung J."/>
            <person name="David K."/>
            <person name="Warren B."/>
            <person name="Marsh K."/>
            <person name="Snowden K."/>
            <person name="Lin-Wang K."/>
            <person name="Brian L."/>
            <person name="Martinez-Sanchez M."/>
            <person name="Wang M."/>
            <person name="Ileperuma N."/>
            <person name="Macnee N."/>
            <person name="Campin R."/>
            <person name="Mcatee P."/>
            <person name="Drummond R."/>
            <person name="Espley R."/>
            <person name="Ireland H."/>
            <person name="Wu R."/>
            <person name="Atkinson R."/>
            <person name="Karunairetnam S."/>
            <person name="Bulley S."/>
            <person name="Chunkath S."/>
            <person name="Hanley Z."/>
            <person name="Storey R."/>
            <person name="Thrimawithana A."/>
            <person name="Thomson S."/>
            <person name="David C."/>
            <person name="Testolin R."/>
        </authorList>
    </citation>
    <scope>NUCLEOTIDE SEQUENCE [LARGE SCALE GENOMIC DNA]</scope>
    <source>
        <strain evidence="4">cv. Red5</strain>
        <tissue evidence="3">Young leaf</tissue>
    </source>
</reference>
<sequence length="150" mass="16357">MNLQQVRQPESSTDAYGSQEVERETVSKLEQKFESGNTKPSRPTTKDYGSLIGHTVEVQVSDGSLFSGIFHSTIAEEDFGIVLKMARLIGTGSSQEQNSIADSISKVRARTLIIPAEELVQITAKGVSVTKDGFANDSRHSPDEDDHQCT</sequence>
<gene>
    <name evidence="3" type="ORF">CEY00_Acc12795</name>
</gene>
<dbReference type="InterPro" id="IPR025852">
    <property type="entry name" value="SM_dom_ATX"/>
</dbReference>
<keyword evidence="4" id="KW-1185">Reference proteome</keyword>
<evidence type="ECO:0000313" key="3">
    <source>
        <dbReference type="EMBL" id="PSS18091.1"/>
    </source>
</evidence>
<evidence type="ECO:0000313" key="4">
    <source>
        <dbReference type="Proteomes" id="UP000241394"/>
    </source>
</evidence>
<dbReference type="OrthoDB" id="1746615at2759"/>
<dbReference type="InParanoid" id="A0A2R6R0D0"/>
<accession>A0A2R6R0D0</accession>
<evidence type="ECO:0000259" key="2">
    <source>
        <dbReference type="Pfam" id="PF14438"/>
    </source>
</evidence>
<dbReference type="OMA" id="PDEDDHQ"/>
<feature type="domain" description="Ataxin 2 SM" evidence="2">
    <location>
        <begin position="49"/>
        <end position="125"/>
    </location>
</feature>
<feature type="compositionally biased region" description="Polar residues" evidence="1">
    <location>
        <begin position="1"/>
        <end position="16"/>
    </location>
</feature>
<dbReference type="GO" id="GO:0034063">
    <property type="term" value="P:stress granule assembly"/>
    <property type="evidence" value="ECO:0007669"/>
    <property type="project" value="TreeGrafter"/>
</dbReference>
<dbReference type="InterPro" id="IPR045117">
    <property type="entry name" value="ATXN2-like"/>
</dbReference>
<dbReference type="PANTHER" id="PTHR12854:SF7">
    <property type="entry name" value="ATAXIN-2 HOMOLOG"/>
    <property type="match status" value="1"/>
</dbReference>
<dbReference type="Gramene" id="PSS18091">
    <property type="protein sequence ID" value="PSS18091"/>
    <property type="gene ID" value="CEY00_Acc12795"/>
</dbReference>
<dbReference type="GO" id="GO:0010494">
    <property type="term" value="C:cytoplasmic stress granule"/>
    <property type="evidence" value="ECO:0007669"/>
    <property type="project" value="TreeGrafter"/>
</dbReference>
<dbReference type="PANTHER" id="PTHR12854">
    <property type="entry name" value="ATAXIN 2-RELATED"/>
    <property type="match status" value="1"/>
</dbReference>
<dbReference type="AlphaFoldDB" id="A0A2R6R0D0"/>
<comment type="caution">
    <text evidence="3">The sequence shown here is derived from an EMBL/GenBank/DDBJ whole genome shotgun (WGS) entry which is preliminary data.</text>
</comment>
<feature type="compositionally biased region" description="Basic and acidic residues" evidence="1">
    <location>
        <begin position="20"/>
        <end position="33"/>
    </location>
</feature>